<dbReference type="AlphaFoldDB" id="A0A516REU2"/>
<protein>
    <submittedName>
        <fullName evidence="3">DUF317 domain-containing protein</fullName>
    </submittedName>
</protein>
<accession>A0A516REU2</accession>
<feature type="compositionally biased region" description="Low complexity" evidence="1">
    <location>
        <begin position="195"/>
        <end position="219"/>
    </location>
</feature>
<feature type="domain" description="DUF317" evidence="2">
    <location>
        <begin position="127"/>
        <end position="183"/>
    </location>
</feature>
<dbReference type="EMBL" id="CP040916">
    <property type="protein sequence ID" value="QDQ14177.1"/>
    <property type="molecule type" value="Genomic_DNA"/>
</dbReference>
<evidence type="ECO:0000313" key="4">
    <source>
        <dbReference type="Proteomes" id="UP000316806"/>
    </source>
</evidence>
<evidence type="ECO:0000259" key="2">
    <source>
        <dbReference type="Pfam" id="PF03771"/>
    </source>
</evidence>
<feature type="region of interest" description="Disordered" evidence="1">
    <location>
        <begin position="189"/>
        <end position="219"/>
    </location>
</feature>
<name>A0A516REU2_STRST</name>
<evidence type="ECO:0000313" key="3">
    <source>
        <dbReference type="EMBL" id="QDQ14177.1"/>
    </source>
</evidence>
<proteinExistence type="predicted"/>
<dbReference type="Proteomes" id="UP000316806">
    <property type="component" value="Chromosome"/>
</dbReference>
<evidence type="ECO:0000256" key="1">
    <source>
        <dbReference type="SAM" id="MobiDB-lite"/>
    </source>
</evidence>
<dbReference type="Pfam" id="PF03771">
    <property type="entry name" value="SPDY"/>
    <property type="match status" value="1"/>
</dbReference>
<reference evidence="3 4" key="1">
    <citation type="journal article" date="2019" name="J. Ind. Microbiol. Biotechnol.">
        <title>The complete genomic sequence of Streptomyces spectabilis NRRL-2792 and identification of secondary metabolite biosynthetic gene clusters.</title>
        <authorList>
            <person name="Sinha A."/>
            <person name="Phillips-Salemka S."/>
            <person name="Niraula T.A."/>
            <person name="Short K.A."/>
            <person name="Niraula N.P."/>
        </authorList>
    </citation>
    <scope>NUCLEOTIDE SEQUENCE [LARGE SCALE GENOMIC DNA]</scope>
    <source>
        <strain evidence="3 4">NRRL 2792</strain>
    </source>
</reference>
<gene>
    <name evidence="3" type="ORF">FH965_29345</name>
</gene>
<organism evidence="3 4">
    <name type="scientific">Streptomyces spectabilis</name>
    <dbReference type="NCBI Taxonomy" id="68270"/>
    <lineage>
        <taxon>Bacteria</taxon>
        <taxon>Bacillati</taxon>
        <taxon>Actinomycetota</taxon>
        <taxon>Actinomycetes</taxon>
        <taxon>Kitasatosporales</taxon>
        <taxon>Streptomycetaceae</taxon>
        <taxon>Streptomyces</taxon>
    </lineage>
</organism>
<sequence>MPCRLPLVEALRELPGWKQHGSTAVTETLRDLLNHDVVVSDSHGDICETPVSDRLWHGTATASTPTAIVSALLDAVATENVWGSSPSPTAPETTITEATSPLADADWKHTIDGRYITWEAPGPQKGGVQFDAFAAQQANSPLPTWTVWGGQAVHQPDWALQLSANAPAALVQYLTFEMAEGQGVRPVRPAPDGPALRTAQAPAPVAALPPAVQRLGRSR</sequence>
<dbReference type="InterPro" id="IPR005523">
    <property type="entry name" value="DUF317_SPDY"/>
</dbReference>